<accession>A0A3L8PXC0</accession>
<proteinExistence type="predicted"/>
<dbReference type="Proteomes" id="UP000281474">
    <property type="component" value="Unassembled WGS sequence"/>
</dbReference>
<dbReference type="RefSeq" id="WP_121839279.1">
    <property type="nucleotide sequence ID" value="NZ_ML014783.1"/>
</dbReference>
<name>A0A3L8PXC0_9GAMM</name>
<evidence type="ECO:0000313" key="1">
    <source>
        <dbReference type="EMBL" id="RLV59449.1"/>
    </source>
</evidence>
<organism evidence="1 2">
    <name type="scientific">Parashewanella curva</name>
    <dbReference type="NCBI Taxonomy" id="2338552"/>
    <lineage>
        <taxon>Bacteria</taxon>
        <taxon>Pseudomonadati</taxon>
        <taxon>Pseudomonadota</taxon>
        <taxon>Gammaproteobacteria</taxon>
        <taxon>Alteromonadales</taxon>
        <taxon>Shewanellaceae</taxon>
        <taxon>Parashewanella</taxon>
    </lineage>
</organism>
<reference evidence="1 2" key="1">
    <citation type="submission" date="2018-09" db="EMBL/GenBank/DDBJ databases">
        <title>Phylogeny of the Shewanellaceae, and recommendation for two new genera, Pseudoshewanella and Parashewanella.</title>
        <authorList>
            <person name="Wang G."/>
        </authorList>
    </citation>
    <scope>NUCLEOTIDE SEQUENCE [LARGE SCALE GENOMIC DNA]</scope>
    <source>
        <strain evidence="1 2">C51</strain>
    </source>
</reference>
<protein>
    <submittedName>
        <fullName evidence="1">Uncharacterized protein</fullName>
    </submittedName>
</protein>
<evidence type="ECO:0000313" key="2">
    <source>
        <dbReference type="Proteomes" id="UP000281474"/>
    </source>
</evidence>
<sequence>MSVVRCAVAGVDGIAPQLKTESELSTNTQITVSDEQLKEAFINPKDTQAALAMIRQFRAEVLCRKKIDFTINNGSDTFYK</sequence>
<dbReference type="EMBL" id="QZEI01000034">
    <property type="protein sequence ID" value="RLV59449.1"/>
    <property type="molecule type" value="Genomic_DNA"/>
</dbReference>
<keyword evidence="2" id="KW-1185">Reference proteome</keyword>
<gene>
    <name evidence="1" type="ORF">D5018_12180</name>
</gene>
<comment type="caution">
    <text evidence="1">The sequence shown here is derived from an EMBL/GenBank/DDBJ whole genome shotgun (WGS) entry which is preliminary data.</text>
</comment>
<dbReference type="AlphaFoldDB" id="A0A3L8PXC0"/>